<organism evidence="7 8">
    <name type="scientific">Bifidobacterium gallicum DSM 20093 = LMG 11596</name>
    <dbReference type="NCBI Taxonomy" id="561180"/>
    <lineage>
        <taxon>Bacteria</taxon>
        <taxon>Bacillati</taxon>
        <taxon>Actinomycetota</taxon>
        <taxon>Actinomycetes</taxon>
        <taxon>Bifidobacteriales</taxon>
        <taxon>Bifidobacteriaceae</taxon>
        <taxon>Bifidobacterium</taxon>
    </lineage>
</organism>
<dbReference type="SUPFAM" id="SSF63862">
    <property type="entry name" value="Thiamin pyrophosphokinase, substrate-binding domain"/>
    <property type="match status" value="1"/>
</dbReference>
<dbReference type="Gene3D" id="3.40.50.10240">
    <property type="entry name" value="Thiamin pyrophosphokinase, catalytic domain"/>
    <property type="match status" value="1"/>
</dbReference>
<sequence>MGIMHRGDFGYWNARRAWQKSIYIVKAKQAQRKGMTVEQTAHTAVIMAAGEYYAEPIVRHEGDVLIAADGGLDHARGFGLEPDYCVGDRDSSTARALADTTHMVVLPPEKDDPDLLSALKFAWSQGLRTFHIYGALGGRIDHTISALQTVALVAEHGGAAILHGDGQMVTAICDGMLKFSPWHAPEGRGEAPYVSVFAHSDVARGINETGLKYGLDDATMHNTNVNGLSNEFVDGQAAAIDVHDGTLIVTYPLGAATPQRELYREFTGDLGELSFEVTSALRVSAR</sequence>
<dbReference type="InterPro" id="IPR007371">
    <property type="entry name" value="TPK_catalytic"/>
</dbReference>
<accession>A0A087AK99</accession>
<evidence type="ECO:0000259" key="6">
    <source>
        <dbReference type="SMART" id="SM00983"/>
    </source>
</evidence>
<dbReference type="InterPro" id="IPR007373">
    <property type="entry name" value="Thiamin_PyroPKinase_B1-bd"/>
</dbReference>
<dbReference type="CDD" id="cd07995">
    <property type="entry name" value="TPK"/>
    <property type="match status" value="1"/>
</dbReference>
<keyword evidence="8" id="KW-1185">Reference proteome</keyword>
<dbReference type="SMART" id="SM00983">
    <property type="entry name" value="TPK_B1_binding"/>
    <property type="match status" value="1"/>
</dbReference>
<dbReference type="PANTHER" id="PTHR41299">
    <property type="entry name" value="THIAMINE PYROPHOSPHOKINASE"/>
    <property type="match status" value="1"/>
</dbReference>
<dbReference type="EC" id="2.7.6.2" evidence="5"/>
<dbReference type="NCBIfam" id="TIGR01378">
    <property type="entry name" value="thi_PPkinase"/>
    <property type="match status" value="1"/>
</dbReference>
<gene>
    <name evidence="7" type="ORF">BGLCM_0790</name>
</gene>
<evidence type="ECO:0000256" key="1">
    <source>
        <dbReference type="ARBA" id="ARBA00022679"/>
    </source>
</evidence>
<dbReference type="GO" id="GO:0005524">
    <property type="term" value="F:ATP binding"/>
    <property type="evidence" value="ECO:0007669"/>
    <property type="project" value="UniProtKB-KW"/>
</dbReference>
<dbReference type="GO" id="GO:0009229">
    <property type="term" value="P:thiamine diphosphate biosynthetic process"/>
    <property type="evidence" value="ECO:0007669"/>
    <property type="project" value="InterPro"/>
</dbReference>
<dbReference type="GO" id="GO:0016301">
    <property type="term" value="F:kinase activity"/>
    <property type="evidence" value="ECO:0007669"/>
    <property type="project" value="UniProtKB-KW"/>
</dbReference>
<evidence type="ECO:0000256" key="4">
    <source>
        <dbReference type="ARBA" id="ARBA00022840"/>
    </source>
</evidence>
<dbReference type="GO" id="GO:0004788">
    <property type="term" value="F:thiamine diphosphokinase activity"/>
    <property type="evidence" value="ECO:0007669"/>
    <property type="project" value="UniProtKB-UniRule"/>
</dbReference>
<dbReference type="InterPro" id="IPR036759">
    <property type="entry name" value="TPK_catalytic_sf"/>
</dbReference>
<dbReference type="Pfam" id="PF04263">
    <property type="entry name" value="TPK_catalytic"/>
    <property type="match status" value="1"/>
</dbReference>
<comment type="caution">
    <text evidence="7">The sequence shown here is derived from an EMBL/GenBank/DDBJ whole genome shotgun (WGS) entry which is preliminary data.</text>
</comment>
<dbReference type="Proteomes" id="UP000029074">
    <property type="component" value="Unassembled WGS sequence"/>
</dbReference>
<evidence type="ECO:0000256" key="3">
    <source>
        <dbReference type="ARBA" id="ARBA00022777"/>
    </source>
</evidence>
<keyword evidence="1" id="KW-0808">Transferase</keyword>
<feature type="domain" description="Thiamin pyrophosphokinase thiamin-binding" evidence="6">
    <location>
        <begin position="189"/>
        <end position="248"/>
    </location>
</feature>
<reference evidence="7 8" key="1">
    <citation type="submission" date="2014-03" db="EMBL/GenBank/DDBJ databases">
        <title>Genomics of Bifidobacteria.</title>
        <authorList>
            <person name="Ventura M."/>
            <person name="Milani C."/>
            <person name="Lugli G.A."/>
        </authorList>
    </citation>
    <scope>NUCLEOTIDE SEQUENCE [LARGE SCALE GENOMIC DNA]</scope>
    <source>
        <strain evidence="7 8">LMG 11596</strain>
    </source>
</reference>
<dbReference type="AlphaFoldDB" id="A0A087AK99"/>
<dbReference type="PANTHER" id="PTHR41299:SF1">
    <property type="entry name" value="THIAMINE PYROPHOSPHOKINASE"/>
    <property type="match status" value="1"/>
</dbReference>
<dbReference type="GO" id="GO:0030975">
    <property type="term" value="F:thiamine binding"/>
    <property type="evidence" value="ECO:0007669"/>
    <property type="project" value="InterPro"/>
</dbReference>
<evidence type="ECO:0000256" key="5">
    <source>
        <dbReference type="NCBIfam" id="TIGR01378"/>
    </source>
</evidence>
<keyword evidence="3 7" id="KW-0418">Kinase</keyword>
<dbReference type="InterPro" id="IPR053149">
    <property type="entry name" value="TPK"/>
</dbReference>
<dbReference type="GO" id="GO:0006772">
    <property type="term" value="P:thiamine metabolic process"/>
    <property type="evidence" value="ECO:0007669"/>
    <property type="project" value="UniProtKB-UniRule"/>
</dbReference>
<evidence type="ECO:0000256" key="2">
    <source>
        <dbReference type="ARBA" id="ARBA00022741"/>
    </source>
</evidence>
<keyword evidence="2" id="KW-0547">Nucleotide-binding</keyword>
<dbReference type="EMBL" id="JGYW01000004">
    <property type="protein sequence ID" value="KFI59199.1"/>
    <property type="molecule type" value="Genomic_DNA"/>
</dbReference>
<keyword evidence="4" id="KW-0067">ATP-binding</keyword>
<name>A0A087AK99_9BIFI</name>
<dbReference type="Pfam" id="PF04265">
    <property type="entry name" value="TPK_B1_binding"/>
    <property type="match status" value="1"/>
</dbReference>
<dbReference type="InterPro" id="IPR006282">
    <property type="entry name" value="Thi_PPkinase"/>
</dbReference>
<evidence type="ECO:0000313" key="7">
    <source>
        <dbReference type="EMBL" id="KFI59199.1"/>
    </source>
</evidence>
<dbReference type="SUPFAM" id="SSF63999">
    <property type="entry name" value="Thiamin pyrophosphokinase, catalytic domain"/>
    <property type="match status" value="1"/>
</dbReference>
<dbReference type="InterPro" id="IPR036371">
    <property type="entry name" value="TPK_B1-bd_sf"/>
</dbReference>
<proteinExistence type="predicted"/>
<evidence type="ECO:0000313" key="8">
    <source>
        <dbReference type="Proteomes" id="UP000029074"/>
    </source>
</evidence>
<protein>
    <recommendedName>
        <fullName evidence="5">Thiamine diphosphokinase</fullName>
        <ecNumber evidence="5">2.7.6.2</ecNumber>
    </recommendedName>
</protein>